<evidence type="ECO:0000313" key="5">
    <source>
        <dbReference type="Proteomes" id="UP000488936"/>
    </source>
</evidence>
<gene>
    <name evidence="4" type="ORF">GJV77_13435</name>
</gene>
<dbReference type="Pfam" id="PF03747">
    <property type="entry name" value="ADP_ribosyl_GH"/>
    <property type="match status" value="1"/>
</dbReference>
<dbReference type="Proteomes" id="UP000488936">
    <property type="component" value="Unassembled WGS sequence"/>
</dbReference>
<dbReference type="Gene3D" id="1.10.4080.10">
    <property type="entry name" value="ADP-ribosylation/Crystallin J1"/>
    <property type="match status" value="1"/>
</dbReference>
<feature type="binding site" evidence="3">
    <location>
        <position position="267"/>
    </location>
    <ligand>
        <name>Mg(2+)</name>
        <dbReference type="ChEBI" id="CHEBI:18420"/>
        <label>1</label>
    </ligand>
</feature>
<keyword evidence="3" id="KW-0479">Metal-binding</keyword>
<organism evidence="4 5">
    <name type="scientific">Myroides pelagicus</name>
    <dbReference type="NCBI Taxonomy" id="270914"/>
    <lineage>
        <taxon>Bacteria</taxon>
        <taxon>Pseudomonadati</taxon>
        <taxon>Bacteroidota</taxon>
        <taxon>Flavobacteriia</taxon>
        <taxon>Flavobacteriales</taxon>
        <taxon>Flavobacteriaceae</taxon>
        <taxon>Myroides</taxon>
    </lineage>
</organism>
<feature type="binding site" evidence="3">
    <location>
        <position position="62"/>
    </location>
    <ligand>
        <name>Mg(2+)</name>
        <dbReference type="ChEBI" id="CHEBI:18420"/>
        <label>1</label>
    </ligand>
</feature>
<evidence type="ECO:0000256" key="2">
    <source>
        <dbReference type="ARBA" id="ARBA00022801"/>
    </source>
</evidence>
<dbReference type="PANTHER" id="PTHR16222:SF24">
    <property type="entry name" value="ADP-RIBOSYLHYDROLASE ARH3"/>
    <property type="match status" value="1"/>
</dbReference>
<keyword evidence="5" id="KW-1185">Reference proteome</keyword>
<evidence type="ECO:0008006" key="6">
    <source>
        <dbReference type="Google" id="ProtNLM"/>
    </source>
</evidence>
<dbReference type="AlphaFoldDB" id="A0A7K1GPP3"/>
<reference evidence="4 5" key="1">
    <citation type="journal article" date="2006" name="Int. J. Syst. Evol. Microbiol.">
        <title>Myroides pelagicus sp. nov., isolated from seawater in Thailand.</title>
        <authorList>
            <person name="Yoon J."/>
            <person name="Maneerat S."/>
            <person name="Kawai F."/>
            <person name="Yokota A."/>
        </authorList>
    </citation>
    <scope>NUCLEOTIDE SEQUENCE [LARGE SCALE GENOMIC DNA]</scope>
    <source>
        <strain evidence="4 5">SM1T</strain>
    </source>
</reference>
<dbReference type="OrthoDB" id="9798107at2"/>
<dbReference type="InterPro" id="IPR005502">
    <property type="entry name" value="Ribosyl_crysJ1"/>
</dbReference>
<comment type="cofactor">
    <cofactor evidence="3">
        <name>Mg(2+)</name>
        <dbReference type="ChEBI" id="CHEBI:18420"/>
    </cofactor>
    <text evidence="3">Binds 2 magnesium ions per subunit.</text>
</comment>
<feature type="binding site" evidence="3">
    <location>
        <position position="270"/>
    </location>
    <ligand>
        <name>Mg(2+)</name>
        <dbReference type="ChEBI" id="CHEBI:18420"/>
        <label>1</label>
    </ligand>
</feature>
<keyword evidence="3" id="KW-0460">Magnesium</keyword>
<feature type="binding site" evidence="3">
    <location>
        <position position="60"/>
    </location>
    <ligand>
        <name>Mg(2+)</name>
        <dbReference type="ChEBI" id="CHEBI:18420"/>
        <label>1</label>
    </ligand>
</feature>
<comment type="caution">
    <text evidence="4">The sequence shown here is derived from an EMBL/GenBank/DDBJ whole genome shotgun (WGS) entry which is preliminary data.</text>
</comment>
<dbReference type="GO" id="GO:0016787">
    <property type="term" value="F:hydrolase activity"/>
    <property type="evidence" value="ECO:0007669"/>
    <property type="project" value="UniProtKB-KW"/>
</dbReference>
<feature type="binding site" evidence="3">
    <location>
        <position position="61"/>
    </location>
    <ligand>
        <name>Mg(2+)</name>
        <dbReference type="ChEBI" id="CHEBI:18420"/>
        <label>1</label>
    </ligand>
</feature>
<proteinExistence type="inferred from homology"/>
<dbReference type="RefSeq" id="WP_155036854.1">
    <property type="nucleotide sequence ID" value="NZ_JBHTIG010000016.1"/>
</dbReference>
<evidence type="ECO:0000313" key="4">
    <source>
        <dbReference type="EMBL" id="MTH30882.1"/>
    </source>
</evidence>
<evidence type="ECO:0000256" key="1">
    <source>
        <dbReference type="ARBA" id="ARBA00010702"/>
    </source>
</evidence>
<keyword evidence="2" id="KW-0378">Hydrolase</keyword>
<name>A0A7K1GPP3_9FLAO</name>
<dbReference type="EMBL" id="WMJY01000046">
    <property type="protein sequence ID" value="MTH30882.1"/>
    <property type="molecule type" value="Genomic_DNA"/>
</dbReference>
<feature type="binding site" evidence="3">
    <location>
        <position position="269"/>
    </location>
    <ligand>
        <name>Mg(2+)</name>
        <dbReference type="ChEBI" id="CHEBI:18420"/>
        <label>1</label>
    </ligand>
</feature>
<dbReference type="SUPFAM" id="SSF101478">
    <property type="entry name" value="ADP-ribosylglycohydrolase"/>
    <property type="match status" value="1"/>
</dbReference>
<protein>
    <recommendedName>
        <fullName evidence="6">ADP-ribosylglycohydrolase family protein</fullName>
    </recommendedName>
</protein>
<dbReference type="PANTHER" id="PTHR16222">
    <property type="entry name" value="ADP-RIBOSYLGLYCOHYDROLASE"/>
    <property type="match status" value="1"/>
</dbReference>
<accession>A0A7K1GPP3</accession>
<dbReference type="GO" id="GO:0046872">
    <property type="term" value="F:metal ion binding"/>
    <property type="evidence" value="ECO:0007669"/>
    <property type="project" value="UniProtKB-KW"/>
</dbReference>
<dbReference type="InterPro" id="IPR036705">
    <property type="entry name" value="Ribosyl_crysJ1_sf"/>
</dbReference>
<comment type="similarity">
    <text evidence="1">Belongs to the ADP-ribosylglycohydrolase family.</text>
</comment>
<sequence>MSNLAQDILFGVAVADALGVPVEFKYPDKIDLVSVESNYSDHPNRLTSFGSWHKPVGTFSDDSSLTFCTAEYLANKESNLDDLMERFNDWMKQGYWTADGDTFDIGRTTLFAIENYAYGSDWKSCGMRNERDNGNGSLMRIAPLVFPLLYDNTITDKYTYISDFSSLTHGHKIAVDACYIYLCFAEYLILTKDADKAYQQLKQTLKQTYNSDPYFCRIFSDDFTQLDPSLFNNRGFVVGSLEIALHTLLRTSDYKQAILEVIALGKDTDTNAAITGALAGVLYGYNSIPSHWLAPLKAKQAIMALANNLAQAYPQVN</sequence>
<evidence type="ECO:0000256" key="3">
    <source>
        <dbReference type="PIRSR" id="PIRSR605502-1"/>
    </source>
</evidence>
<dbReference type="InterPro" id="IPR050792">
    <property type="entry name" value="ADP-ribosylglycohydrolase"/>
</dbReference>